<evidence type="ECO:0008006" key="5">
    <source>
        <dbReference type="Google" id="ProtNLM"/>
    </source>
</evidence>
<keyword evidence="2" id="KW-0812">Transmembrane</keyword>
<protein>
    <recommendedName>
        <fullName evidence="5">Aminotransferase-like plant mobile domain-containing protein</fullName>
    </recommendedName>
</protein>
<feature type="compositionally biased region" description="Basic residues" evidence="1">
    <location>
        <begin position="295"/>
        <end position="306"/>
    </location>
</feature>
<keyword evidence="2" id="KW-1133">Transmembrane helix</keyword>
<name>A0A843V3M4_COLES</name>
<comment type="caution">
    <text evidence="3">The sequence shown here is derived from an EMBL/GenBank/DDBJ whole genome shotgun (WGS) entry which is preliminary data.</text>
</comment>
<sequence>MALAPAALACIYHSFGVLSSHPQPRDSTILMATHYISAWAHCLLPSCLPAGDVRDVSIPTIFRFVDQLDGDGDSLLSLARDALGFILVGATGKLSFDHSSLDFRPFPDYSSLGQPGCFDPWTRQVVHDFAARCLRLSWIQCTRLGVLTFRGGQTAILEPYYPHRFARNFGLTRVLRQRTVHLQIRMWWNLFQQEPPTIDVPTLPPSQRGHVSLRYADWWAHHGGNFTQRSAAICHVERDYLRRLDRPYFHIRERHLKRHFSDLATQLVEAFKAREKLQKRPLAEGDVERAGSPPTRKKSASKRRARVAAPDRASSYEWWSDFVHACGLPQDALTDSLLPPDTFSDDPAKEWIAYLSSALTTLGPRREAFLVQRARTLGDVWSAVSSGAQELGLSPQTVIPRPLESVLPSGTVSPSCRAAQPETRTVPNISSPTPPFEMASSPPCGADGASFSPHISMHVDSVGAVHEDGLPLTPHHSLHRASPDAVQTERLPGCLQSNDQNDVPLPSAPAAHNKPSQDDDIDDWDYEMDVTDIPILDPDWNPSMEDPDNPCFSIPFDDLMEMIQDPPLTVDQGVPLAIIGTVGSAATGATSPHVTAPLSGLPMTCHDTKTSDQPLSLRSGLGIHNILLNFIISCNFLVPALLIIAFFFLCSITIISQDAPLLTPDPAAMDGQGGDSFAPLLTALDFPVATTEANTAANPSGCLLEIFVMTLAFCTHVLLDVEKPLDANEPDSSETCAISDDHGENTEPLSGETRQLSSAMDGVYDTEEVSSHPSWVVSGLEQSSQTLEILEARLVTLRSEAIGTASQISLVRDEHASLLSTQKEQSAPASLLHILASYLDRSAAEDMRCFVDLAARLSSLEMEQSRLQAAITALEIEVDSLRASAAEA</sequence>
<keyword evidence="2" id="KW-0472">Membrane</keyword>
<reference evidence="3" key="1">
    <citation type="submission" date="2017-07" db="EMBL/GenBank/DDBJ databases">
        <title>Taro Niue Genome Assembly and Annotation.</title>
        <authorList>
            <person name="Atibalentja N."/>
            <person name="Keating K."/>
            <person name="Fields C.J."/>
        </authorList>
    </citation>
    <scope>NUCLEOTIDE SEQUENCE</scope>
    <source>
        <strain evidence="3">Niue_2</strain>
        <tissue evidence="3">Leaf</tissue>
    </source>
</reference>
<feature type="region of interest" description="Disordered" evidence="1">
    <location>
        <begin position="281"/>
        <end position="308"/>
    </location>
</feature>
<dbReference type="EMBL" id="NMUH01001053">
    <property type="protein sequence ID" value="MQL88400.1"/>
    <property type="molecule type" value="Genomic_DNA"/>
</dbReference>
<keyword evidence="4" id="KW-1185">Reference proteome</keyword>
<feature type="region of interest" description="Disordered" evidence="1">
    <location>
        <begin position="466"/>
        <end position="521"/>
    </location>
</feature>
<evidence type="ECO:0000313" key="3">
    <source>
        <dbReference type="EMBL" id="MQL88400.1"/>
    </source>
</evidence>
<feature type="transmembrane region" description="Helical" evidence="2">
    <location>
        <begin position="626"/>
        <end position="649"/>
    </location>
</feature>
<evidence type="ECO:0000256" key="2">
    <source>
        <dbReference type="SAM" id="Phobius"/>
    </source>
</evidence>
<feature type="compositionally biased region" description="Polar residues" evidence="1">
    <location>
        <begin position="422"/>
        <end position="431"/>
    </location>
</feature>
<evidence type="ECO:0000256" key="1">
    <source>
        <dbReference type="SAM" id="MobiDB-lite"/>
    </source>
</evidence>
<dbReference type="AlphaFoldDB" id="A0A843V3M4"/>
<accession>A0A843V3M4</accession>
<evidence type="ECO:0000313" key="4">
    <source>
        <dbReference type="Proteomes" id="UP000652761"/>
    </source>
</evidence>
<organism evidence="3 4">
    <name type="scientific">Colocasia esculenta</name>
    <name type="common">Wild taro</name>
    <name type="synonym">Arum esculentum</name>
    <dbReference type="NCBI Taxonomy" id="4460"/>
    <lineage>
        <taxon>Eukaryota</taxon>
        <taxon>Viridiplantae</taxon>
        <taxon>Streptophyta</taxon>
        <taxon>Embryophyta</taxon>
        <taxon>Tracheophyta</taxon>
        <taxon>Spermatophyta</taxon>
        <taxon>Magnoliopsida</taxon>
        <taxon>Liliopsida</taxon>
        <taxon>Araceae</taxon>
        <taxon>Aroideae</taxon>
        <taxon>Colocasieae</taxon>
        <taxon>Colocasia</taxon>
    </lineage>
</organism>
<proteinExistence type="predicted"/>
<dbReference type="Proteomes" id="UP000652761">
    <property type="component" value="Unassembled WGS sequence"/>
</dbReference>
<feature type="region of interest" description="Disordered" evidence="1">
    <location>
        <begin position="729"/>
        <end position="755"/>
    </location>
</feature>
<feature type="region of interest" description="Disordered" evidence="1">
    <location>
        <begin position="405"/>
        <end position="452"/>
    </location>
</feature>
<gene>
    <name evidence="3" type="ORF">Taro_020959</name>
</gene>